<accession>A0A9N9GWY6</accession>
<dbReference type="Proteomes" id="UP000789572">
    <property type="component" value="Unassembled WGS sequence"/>
</dbReference>
<gene>
    <name evidence="2" type="ORF">POCULU_LOCUS8976</name>
</gene>
<keyword evidence="3" id="KW-1185">Reference proteome</keyword>
<feature type="compositionally biased region" description="Acidic residues" evidence="1">
    <location>
        <begin position="59"/>
        <end position="75"/>
    </location>
</feature>
<feature type="region of interest" description="Disordered" evidence="1">
    <location>
        <begin position="56"/>
        <end position="75"/>
    </location>
</feature>
<proteinExistence type="predicted"/>
<reference evidence="2" key="1">
    <citation type="submission" date="2021-06" db="EMBL/GenBank/DDBJ databases">
        <authorList>
            <person name="Kallberg Y."/>
            <person name="Tangrot J."/>
            <person name="Rosling A."/>
        </authorList>
    </citation>
    <scope>NUCLEOTIDE SEQUENCE</scope>
    <source>
        <strain evidence="2">IA702</strain>
    </source>
</reference>
<sequence>SSESDLSDNDNVLETRKTKRLRIEPEDEIIEEGEIDDIEEMEDNVLETRKTKRRRIQPEDEIIEEDEIDDIEEIR</sequence>
<evidence type="ECO:0000313" key="2">
    <source>
        <dbReference type="EMBL" id="CAG8632649.1"/>
    </source>
</evidence>
<dbReference type="EMBL" id="CAJVPJ010002985">
    <property type="protein sequence ID" value="CAG8632649.1"/>
    <property type="molecule type" value="Genomic_DNA"/>
</dbReference>
<evidence type="ECO:0000256" key="1">
    <source>
        <dbReference type="SAM" id="MobiDB-lite"/>
    </source>
</evidence>
<comment type="caution">
    <text evidence="2">The sequence shown here is derived from an EMBL/GenBank/DDBJ whole genome shotgun (WGS) entry which is preliminary data.</text>
</comment>
<feature type="non-terminal residue" evidence="2">
    <location>
        <position position="1"/>
    </location>
</feature>
<feature type="region of interest" description="Disordered" evidence="1">
    <location>
        <begin position="1"/>
        <end position="21"/>
    </location>
</feature>
<organism evidence="2 3">
    <name type="scientific">Paraglomus occultum</name>
    <dbReference type="NCBI Taxonomy" id="144539"/>
    <lineage>
        <taxon>Eukaryota</taxon>
        <taxon>Fungi</taxon>
        <taxon>Fungi incertae sedis</taxon>
        <taxon>Mucoromycota</taxon>
        <taxon>Glomeromycotina</taxon>
        <taxon>Glomeromycetes</taxon>
        <taxon>Paraglomerales</taxon>
        <taxon>Paraglomeraceae</taxon>
        <taxon>Paraglomus</taxon>
    </lineage>
</organism>
<dbReference type="AlphaFoldDB" id="A0A9N9GWY6"/>
<protein>
    <submittedName>
        <fullName evidence="2">8545_t:CDS:1</fullName>
    </submittedName>
</protein>
<evidence type="ECO:0000313" key="3">
    <source>
        <dbReference type="Proteomes" id="UP000789572"/>
    </source>
</evidence>
<name>A0A9N9GWY6_9GLOM</name>